<dbReference type="InterPro" id="IPR050300">
    <property type="entry name" value="GDXG_lipolytic_enzyme"/>
</dbReference>
<dbReference type="PANTHER" id="PTHR48081">
    <property type="entry name" value="AB HYDROLASE SUPERFAMILY PROTEIN C4A8.06C"/>
    <property type="match status" value="1"/>
</dbReference>
<keyword evidence="1 3" id="KW-0378">Hydrolase</keyword>
<reference evidence="5 6" key="1">
    <citation type="journal article" date="2011" name="Proc. Natl. Acad. Sci. U.S.A.">
        <title>Genome and transcriptome analyses of the mountain pine beetle-fungal symbiont Grosmannia clavigera, a lodgepole pine pathogen.</title>
        <authorList>
            <person name="DiGuistini S."/>
            <person name="Wang Y."/>
            <person name="Liao N.Y."/>
            <person name="Taylor G."/>
            <person name="Tanguay P."/>
            <person name="Feau N."/>
            <person name="Henrissat B."/>
            <person name="Chan S.K."/>
            <person name="Hesse-Orce U."/>
            <person name="Alamouti S.M."/>
            <person name="Tsui C.K.M."/>
            <person name="Docking R.T."/>
            <person name="Levasseur A."/>
            <person name="Haridas S."/>
            <person name="Robertson G."/>
            <person name="Birol I."/>
            <person name="Holt R.A."/>
            <person name="Marra M.A."/>
            <person name="Hamelin R.C."/>
            <person name="Hirst M."/>
            <person name="Jones S.J.M."/>
            <person name="Bohlmann J."/>
            <person name="Breuil C."/>
        </authorList>
    </citation>
    <scope>NUCLEOTIDE SEQUENCE [LARGE SCALE GENOMIC DNA]</scope>
    <source>
        <strain evidence="6">kw1407 / UAMH 11150</strain>
    </source>
</reference>
<gene>
    <name evidence="5" type="ORF">CMQ_4100</name>
</gene>
<dbReference type="EC" id="3.5.1.9" evidence="3"/>
<dbReference type="HAMAP" id="MF_03014">
    <property type="entry name" value="KFase"/>
    <property type="match status" value="1"/>
</dbReference>
<feature type="active site" evidence="3">
    <location>
        <position position="254"/>
    </location>
</feature>
<comment type="pathway">
    <text evidence="3">Amino-acid degradation; L-tryptophan degradation via kynurenine pathway; L-kynurenine from L-tryptophan: step 2/2.</text>
</comment>
<dbReference type="UniPathway" id="UPA00333">
    <property type="reaction ID" value="UER00454"/>
</dbReference>
<dbReference type="AlphaFoldDB" id="F0XA18"/>
<comment type="function">
    <text evidence="3">Catalyzes the hydrolysis of N-formyl-L-kynurenine to L-kynurenine, the second step in the kynurenine pathway of tryptophan degradation. Kynurenine may be further oxidized to nicotinic acid, NAD(H) and NADP(H). Required for elimination of toxic metabolites.</text>
</comment>
<dbReference type="GO" id="GO:0004061">
    <property type="term" value="F:arylformamidase activity"/>
    <property type="evidence" value="ECO:0007669"/>
    <property type="project" value="UniProtKB-UniRule"/>
</dbReference>
<comment type="subunit">
    <text evidence="3">Homodimer.</text>
</comment>
<dbReference type="EMBL" id="GL629735">
    <property type="protein sequence ID" value="EFX06031.1"/>
    <property type="molecule type" value="Genomic_DNA"/>
</dbReference>
<dbReference type="InterPro" id="IPR027519">
    <property type="entry name" value="KFase_ver/fungi-typ"/>
</dbReference>
<evidence type="ECO:0000313" key="6">
    <source>
        <dbReference type="Proteomes" id="UP000007796"/>
    </source>
</evidence>
<dbReference type="GeneID" id="25977275"/>
<evidence type="ECO:0000256" key="1">
    <source>
        <dbReference type="ARBA" id="ARBA00022801"/>
    </source>
</evidence>
<dbReference type="ESTHER" id="grocl-f0xa18">
    <property type="family name" value="Kynurenine-formamidase"/>
</dbReference>
<dbReference type="Gene3D" id="3.40.50.1820">
    <property type="entry name" value="alpha/beta hydrolase"/>
    <property type="match status" value="1"/>
</dbReference>
<dbReference type="GO" id="GO:0034354">
    <property type="term" value="P:'de novo' NAD+ biosynthetic process from L-tryptophan"/>
    <property type="evidence" value="ECO:0007669"/>
    <property type="project" value="UniProtKB-UniRule"/>
</dbReference>
<dbReference type="InterPro" id="IPR029058">
    <property type="entry name" value="AB_hydrolase_fold"/>
</dbReference>
<dbReference type="InParanoid" id="F0XA18"/>
<dbReference type="STRING" id="655863.F0XA18"/>
<dbReference type="PANTHER" id="PTHR48081:SF33">
    <property type="entry name" value="KYNURENINE FORMAMIDASE"/>
    <property type="match status" value="1"/>
</dbReference>
<accession>F0XA18</accession>
<evidence type="ECO:0000313" key="5">
    <source>
        <dbReference type="EMBL" id="EFX06031.1"/>
    </source>
</evidence>
<dbReference type="eggNOG" id="ENOG502S28Q">
    <property type="taxonomic scope" value="Eukaryota"/>
</dbReference>
<dbReference type="GO" id="GO:0019441">
    <property type="term" value="P:L-tryptophan catabolic process to kynurenine"/>
    <property type="evidence" value="ECO:0007669"/>
    <property type="project" value="UniProtKB-UniRule"/>
</dbReference>
<dbReference type="RefSeq" id="XP_014175513.1">
    <property type="nucleotide sequence ID" value="XM_014320038.1"/>
</dbReference>
<feature type="short sequence motif" description="HGGXW" evidence="3">
    <location>
        <begin position="40"/>
        <end position="44"/>
    </location>
</feature>
<dbReference type="FunCoup" id="F0XA18">
    <property type="interactions" value="120"/>
</dbReference>
<comment type="catalytic activity">
    <reaction evidence="3">
        <text>N-formyl-L-kynurenine + H2O = L-kynurenine + formate + H(+)</text>
        <dbReference type="Rhea" id="RHEA:13009"/>
        <dbReference type="ChEBI" id="CHEBI:15377"/>
        <dbReference type="ChEBI" id="CHEBI:15378"/>
        <dbReference type="ChEBI" id="CHEBI:15740"/>
        <dbReference type="ChEBI" id="CHEBI:57959"/>
        <dbReference type="ChEBI" id="CHEBI:58629"/>
        <dbReference type="EC" id="3.5.1.9"/>
    </reaction>
</comment>
<protein>
    <recommendedName>
        <fullName evidence="3">Kynurenine formamidase</fullName>
        <shortName evidence="3">KFA</shortName>
        <shortName evidence="3">KFase</shortName>
        <ecNumber evidence="3">3.5.1.9</ecNumber>
    </recommendedName>
    <alternativeName>
        <fullName evidence="3">Arylformamidase</fullName>
    </alternativeName>
    <alternativeName>
        <fullName evidence="3">N-formylkynurenine formamidase</fullName>
        <shortName evidence="3">FKF</shortName>
    </alternativeName>
</protein>
<feature type="active site" evidence="3">
    <location>
        <position position="222"/>
    </location>
</feature>
<evidence type="ECO:0000256" key="2">
    <source>
        <dbReference type="ARBA" id="ARBA00023079"/>
    </source>
</evidence>
<sequence length="275" mass="30399">MAEKLQYAVHQYGSQHELQRLGVWEVDTKDTTKPWVVYIHGGAWRDPRILLETFVPTIDELSRQDKYAGAMRRVAGFVSLDYRLSPHPDLPQDPAVTSPRQFRNAQHPDHLDDVRQAMAFLQTRYSMGRRYVLVGHSAGACLALQLTASPGGVALPQAIIGVSGIYDLTGINERSGGSYGGFLTGAFGDASTWDPVAPRTCSADFAVALAGCSVLLARSQDDELVDEPEIDNMAERLRADYCSPSVWKDLRGPHDSCWEEGKELARLIARLLDGW</sequence>
<name>F0XA18_GROCL</name>
<dbReference type="HOGENOM" id="CLU_016852_0_0_1"/>
<dbReference type="OrthoDB" id="420264at2759"/>
<comment type="domain">
    <text evidence="3">The main chain amide nitrogen atoms of the second glycine and its adjacent residue in the HGGXW motif define the oxyanion hole, and stabilize the oxyanion that forms during the nucleophilic attack by the catalytic serine during substrate cleavage.</text>
</comment>
<evidence type="ECO:0000256" key="3">
    <source>
        <dbReference type="HAMAP-Rule" id="MF_03014"/>
    </source>
</evidence>
<organism evidence="6">
    <name type="scientific">Grosmannia clavigera (strain kw1407 / UAMH 11150)</name>
    <name type="common">Blue stain fungus</name>
    <name type="synonym">Graphiocladiella clavigera</name>
    <dbReference type="NCBI Taxonomy" id="655863"/>
    <lineage>
        <taxon>Eukaryota</taxon>
        <taxon>Fungi</taxon>
        <taxon>Dikarya</taxon>
        <taxon>Ascomycota</taxon>
        <taxon>Pezizomycotina</taxon>
        <taxon>Sordariomycetes</taxon>
        <taxon>Sordariomycetidae</taxon>
        <taxon>Ophiostomatales</taxon>
        <taxon>Ophiostomataceae</taxon>
        <taxon>Leptographium</taxon>
    </lineage>
</organism>
<feature type="active site" description="Nucleophile" evidence="3">
    <location>
        <position position="137"/>
    </location>
</feature>
<proteinExistence type="inferred from homology"/>
<comment type="similarity">
    <text evidence="3">Belongs to the kynurenine formamidase family.</text>
</comment>
<evidence type="ECO:0000256" key="4">
    <source>
        <dbReference type="SAM" id="MobiDB-lite"/>
    </source>
</evidence>
<dbReference type="Proteomes" id="UP000007796">
    <property type="component" value="Unassembled WGS sequence"/>
</dbReference>
<dbReference type="SUPFAM" id="SSF53474">
    <property type="entry name" value="alpha/beta-Hydrolases"/>
    <property type="match status" value="1"/>
</dbReference>
<keyword evidence="2 3" id="KW-0823">Tryptophan catabolism</keyword>
<feature type="region of interest" description="Disordered" evidence="4">
    <location>
        <begin position="86"/>
        <end position="106"/>
    </location>
</feature>
<keyword evidence="6" id="KW-1185">Reference proteome</keyword>